<gene>
    <name evidence="1" type="ORF">METZ01_LOCUS459781</name>
</gene>
<dbReference type="EMBL" id="UINC01192005">
    <property type="protein sequence ID" value="SVE06927.1"/>
    <property type="molecule type" value="Genomic_DNA"/>
</dbReference>
<evidence type="ECO:0008006" key="2">
    <source>
        <dbReference type="Google" id="ProtNLM"/>
    </source>
</evidence>
<reference evidence="1" key="1">
    <citation type="submission" date="2018-05" db="EMBL/GenBank/DDBJ databases">
        <authorList>
            <person name="Lanie J.A."/>
            <person name="Ng W.-L."/>
            <person name="Kazmierczak K.M."/>
            <person name="Andrzejewski T.M."/>
            <person name="Davidsen T.M."/>
            <person name="Wayne K.J."/>
            <person name="Tettelin H."/>
            <person name="Glass J.I."/>
            <person name="Rusch D."/>
            <person name="Podicherti R."/>
            <person name="Tsui H.-C.T."/>
            <person name="Winkler M.E."/>
        </authorList>
    </citation>
    <scope>NUCLEOTIDE SEQUENCE</scope>
</reference>
<feature type="non-terminal residue" evidence="1">
    <location>
        <position position="195"/>
    </location>
</feature>
<sequence>MDKRITKLIIVMTALCFLFAEGSYDILNLPQNARSLALNNTTSANDGSFLQNNPAVLSLRSRGTTYSYFYLPASIHFGGVQHIGKLKAGIMASKLSFLSYGKIVDSETEETASAFDILFEMGYKKEIKNITSIGMSGGYIFSSIAGFHSQLLFSNFGIRSRFFQKRMGIGFSLENMGILLKPYTDYKETLPALFR</sequence>
<evidence type="ECO:0000313" key="1">
    <source>
        <dbReference type="EMBL" id="SVE06927.1"/>
    </source>
</evidence>
<protein>
    <recommendedName>
        <fullName evidence="2">DUF5723 domain-containing protein</fullName>
    </recommendedName>
</protein>
<accession>A0A383AGJ2</accession>
<proteinExistence type="predicted"/>
<dbReference type="AlphaFoldDB" id="A0A383AGJ2"/>
<organism evidence="1">
    <name type="scientific">marine metagenome</name>
    <dbReference type="NCBI Taxonomy" id="408172"/>
    <lineage>
        <taxon>unclassified sequences</taxon>
        <taxon>metagenomes</taxon>
        <taxon>ecological metagenomes</taxon>
    </lineage>
</organism>
<name>A0A383AGJ2_9ZZZZ</name>